<evidence type="ECO:0008006" key="2">
    <source>
        <dbReference type="Google" id="ProtNLM"/>
    </source>
</evidence>
<organism evidence="1">
    <name type="scientific">viral metagenome</name>
    <dbReference type="NCBI Taxonomy" id="1070528"/>
    <lineage>
        <taxon>unclassified sequences</taxon>
        <taxon>metagenomes</taxon>
        <taxon>organismal metagenomes</taxon>
    </lineage>
</organism>
<dbReference type="InterPro" id="IPR011990">
    <property type="entry name" value="TPR-like_helical_dom_sf"/>
</dbReference>
<dbReference type="SUPFAM" id="SSF53448">
    <property type="entry name" value="Nucleotide-diphospho-sugar transferases"/>
    <property type="match status" value="1"/>
</dbReference>
<dbReference type="InterPro" id="IPR029044">
    <property type="entry name" value="Nucleotide-diphossugar_trans"/>
</dbReference>
<dbReference type="Gene3D" id="1.25.40.10">
    <property type="entry name" value="Tetratricopeptide repeat domain"/>
    <property type="match status" value="1"/>
</dbReference>
<evidence type="ECO:0000313" key="1">
    <source>
        <dbReference type="EMBL" id="QHU22143.1"/>
    </source>
</evidence>
<dbReference type="AlphaFoldDB" id="A0A6C0KY13"/>
<dbReference type="EMBL" id="MN740997">
    <property type="protein sequence ID" value="QHU22143.1"/>
    <property type="molecule type" value="Genomic_DNA"/>
</dbReference>
<dbReference type="Gene3D" id="3.90.550.10">
    <property type="entry name" value="Spore Coat Polysaccharide Biosynthesis Protein SpsA, Chain A"/>
    <property type="match status" value="1"/>
</dbReference>
<name>A0A6C0KY13_9ZZZZ</name>
<dbReference type="SUPFAM" id="SSF48452">
    <property type="entry name" value="TPR-like"/>
    <property type="match status" value="1"/>
</dbReference>
<sequence>MAQDFTFVTAFYKLYETVDESYLDNFIKFAAKGPKIVLYLDNTVTSWAEKLTPYKNVQVRYDVQFADLAITKLFPKETTVLPANATVKKDTYEYISLMNSKLELLNMSNATTPNLAWFDFGIIKIIKNLDAVWTKLQFLKVPEQKVLLAGCYNWTDPNRPVSLDTIHWRFCGGVIFGTKAMINKFYQLSTKKLTELSLEKKLSWEVNVWALIEQENLDFFQWYKADHDDSIFDFPIEKRVMVILMIKNESAIIKRCIEKALSIADAIYVADTGSTDGTVQLLCDLLPTLPVPAKMDGHVWKNFGHNRSLSFNGAVEFCDELEWNKELTYGLLLDGDMNFVLTDKFKKSDLVSNGHSIMQKNSSLEYYNTRFVKLAYPWKCVGVTHEYWDGSNCTKLDSVYIDDIGDGGAKADKFERDARLLTEGLAEDPTNVRYMFYLAQTLKDTKKLPESIAMYKRRVEAGGWYEEVWYAMYQISRLSYELGNLTEMEYWGNRAWDFHKQRTENLYFLTRIFREKGMNYKAWHYMTIGLTVQKTSDQLFIETDVYTHLFRYEKTILNYYIEPHKRIEALKELIDYFNLQGGHCYSNLQHYVDPIKATYKALDYKQIGDYVATSTAILRQPNDAYLLNIRYVNYRIQRDGSYMMMDNGILSRDNPVRTRNFALKVDKNFTALGPMEEMKPDFESKHSVHIQGLEDVRIYQDGDITKWVGTSMEFSYDGRIRQVTGTYDLQKNKFMDGKSLKTPHNSDCEKNWIPLGNDEFIYGWHPYRIGKVEGDTLTWTTKQDTPKFFEHMRGSSNVVEYYGSLYCITHVVMYTTPRKYYHQLVRLNKESRLIEAYTMPFYFKTNHIEYVLGIEIKDNVFTCTVSQNDMNTVLANVDMSTFKFYSL</sequence>
<reference evidence="1" key="1">
    <citation type="journal article" date="2020" name="Nature">
        <title>Giant virus diversity and host interactions through global metagenomics.</title>
        <authorList>
            <person name="Schulz F."/>
            <person name="Roux S."/>
            <person name="Paez-Espino D."/>
            <person name="Jungbluth S."/>
            <person name="Walsh D.A."/>
            <person name="Denef V.J."/>
            <person name="McMahon K.D."/>
            <person name="Konstantinidis K.T."/>
            <person name="Eloe-Fadrosh E.A."/>
            <person name="Kyrpides N.C."/>
            <person name="Woyke T."/>
        </authorList>
    </citation>
    <scope>NUCLEOTIDE SEQUENCE</scope>
    <source>
        <strain evidence="1">GVMAG-S-3300013286-35</strain>
    </source>
</reference>
<protein>
    <recommendedName>
        <fullName evidence="2">Glycosyltransferase 2-like domain-containing protein</fullName>
    </recommendedName>
</protein>
<proteinExistence type="predicted"/>
<accession>A0A6C0KY13</accession>